<evidence type="ECO:0000313" key="10">
    <source>
        <dbReference type="Proteomes" id="UP000789752"/>
    </source>
</evidence>
<evidence type="ECO:0000256" key="3">
    <source>
        <dbReference type="ARBA" id="ARBA00022723"/>
    </source>
</evidence>
<dbReference type="Gene3D" id="1.10.760.10">
    <property type="entry name" value="Cytochrome c-like domain"/>
    <property type="match status" value="1"/>
</dbReference>
<comment type="caution">
    <text evidence="9">The sequence shown here is derived from an EMBL/GenBank/DDBJ whole genome shotgun (WGS) entry which is preliminary data.</text>
</comment>
<dbReference type="SUPFAM" id="SSF46626">
    <property type="entry name" value="Cytochrome c"/>
    <property type="match status" value="1"/>
</dbReference>
<dbReference type="PROSITE" id="PS51007">
    <property type="entry name" value="CYTC"/>
    <property type="match status" value="1"/>
</dbReference>
<dbReference type="RefSeq" id="WP_228973865.1">
    <property type="nucleotide sequence ID" value="NZ_CAJQYY010000001.1"/>
</dbReference>
<evidence type="ECO:0000259" key="8">
    <source>
        <dbReference type="PROSITE" id="PS51007"/>
    </source>
</evidence>
<sequence length="110" mass="11435">MNRKSYAAMALAGALAVGGTAHAQEPPGDGLALARAQNCMSCHSVNRPLMGPALHDVATRYATRSNAVTWLSHKIVEGSSGVWGAVPMPANTQLSPDQAVALATWILSLK</sequence>
<keyword evidence="7" id="KW-0732">Signal</keyword>
<dbReference type="Proteomes" id="UP000789752">
    <property type="component" value="Unassembled WGS sequence"/>
</dbReference>
<keyword evidence="5 6" id="KW-0408">Iron</keyword>
<feature type="signal peptide" evidence="7">
    <location>
        <begin position="1"/>
        <end position="23"/>
    </location>
</feature>
<evidence type="ECO:0000256" key="2">
    <source>
        <dbReference type="ARBA" id="ARBA00022617"/>
    </source>
</evidence>
<protein>
    <submittedName>
        <fullName evidence="9">Cytochrome c-552</fullName>
    </submittedName>
</protein>
<evidence type="ECO:0000256" key="5">
    <source>
        <dbReference type="ARBA" id="ARBA00023004"/>
    </source>
</evidence>
<proteinExistence type="predicted"/>
<dbReference type="Pfam" id="PF00034">
    <property type="entry name" value="Cytochrom_C"/>
    <property type="match status" value="1"/>
</dbReference>
<dbReference type="InterPro" id="IPR009056">
    <property type="entry name" value="Cyt_c-like_dom"/>
</dbReference>
<keyword evidence="1" id="KW-0813">Transport</keyword>
<keyword evidence="4" id="KW-0249">Electron transport</keyword>
<reference evidence="9 10" key="1">
    <citation type="submission" date="2021-04" db="EMBL/GenBank/DDBJ databases">
        <authorList>
            <person name="Vanwijnsberghe S."/>
        </authorList>
    </citation>
    <scope>NUCLEOTIDE SEQUENCE [LARGE SCALE GENOMIC DNA]</scope>
    <source>
        <strain evidence="9 10">LMG 32171</strain>
    </source>
</reference>
<evidence type="ECO:0000256" key="1">
    <source>
        <dbReference type="ARBA" id="ARBA00022448"/>
    </source>
</evidence>
<evidence type="ECO:0000313" key="9">
    <source>
        <dbReference type="EMBL" id="CAG4886102.1"/>
    </source>
</evidence>
<keyword evidence="10" id="KW-1185">Reference proteome</keyword>
<evidence type="ECO:0000256" key="7">
    <source>
        <dbReference type="SAM" id="SignalP"/>
    </source>
</evidence>
<gene>
    <name evidence="9" type="primary">cyt</name>
    <name evidence="9" type="ORF">R54767_00144</name>
</gene>
<keyword evidence="2 6" id="KW-0349">Heme</keyword>
<keyword evidence="3 6" id="KW-0479">Metal-binding</keyword>
<feature type="chain" id="PRO_5046374919" evidence="7">
    <location>
        <begin position="24"/>
        <end position="110"/>
    </location>
</feature>
<dbReference type="PRINTS" id="PR00606">
    <property type="entry name" value="CYTCHROMECID"/>
</dbReference>
<dbReference type="InterPro" id="IPR036909">
    <property type="entry name" value="Cyt_c-like_dom_sf"/>
</dbReference>
<evidence type="ECO:0000256" key="6">
    <source>
        <dbReference type="PROSITE-ProRule" id="PRU00433"/>
    </source>
</evidence>
<dbReference type="EMBL" id="CAJQYY010000001">
    <property type="protein sequence ID" value="CAG4886102.1"/>
    <property type="molecule type" value="Genomic_DNA"/>
</dbReference>
<name>A0ABM8TXD3_9BURK</name>
<accession>A0ABM8TXD3</accession>
<organism evidence="9 10">
    <name type="scientific">Paraburkholderia gardini</name>
    <dbReference type="NCBI Taxonomy" id="2823469"/>
    <lineage>
        <taxon>Bacteria</taxon>
        <taxon>Pseudomonadati</taxon>
        <taxon>Pseudomonadota</taxon>
        <taxon>Betaproteobacteria</taxon>
        <taxon>Burkholderiales</taxon>
        <taxon>Burkholderiaceae</taxon>
        <taxon>Paraburkholderia</taxon>
    </lineage>
</organism>
<evidence type="ECO:0000256" key="4">
    <source>
        <dbReference type="ARBA" id="ARBA00022982"/>
    </source>
</evidence>
<dbReference type="InterPro" id="IPR002324">
    <property type="entry name" value="Cyt_c_ID"/>
</dbReference>
<feature type="domain" description="Cytochrome c" evidence="8">
    <location>
        <begin position="25"/>
        <end position="110"/>
    </location>
</feature>